<dbReference type="Proteomes" id="UP000005207">
    <property type="component" value="Linkage group LG11"/>
</dbReference>
<dbReference type="InParanoid" id="A0A669F6S7"/>
<dbReference type="Pfam" id="PF00665">
    <property type="entry name" value="rve"/>
    <property type="match status" value="1"/>
</dbReference>
<dbReference type="InterPro" id="IPR001584">
    <property type="entry name" value="Integrase_cat-core"/>
</dbReference>
<sequence>MAGRNIAKQARPAVPHGSDLQYKASLRRPKDKDAQVGTLVPGQSLCRHKQEKPAGRTDSQPRGMAMQCMHLVVMSEEEKKSVLMEYHNNPGTGNHNGVRGSSFKPVHPFNFHANKLVCCRVALNFYVEFNDLQVKEPWEVLVMDLIGPLLETRLENRCVLTMTDLYTKWVIAEPLKSKTAAEVSAIMTSKLYMFGMVKKIITDQGKAFLNQVKFVKVVLSESTSTRTTMTGTFTLLLWCMPSTLHSCFDILYYF</sequence>
<feature type="region of interest" description="Disordered" evidence="1">
    <location>
        <begin position="1"/>
        <end position="61"/>
    </location>
</feature>
<protein>
    <recommendedName>
        <fullName evidence="2">Integrase catalytic domain-containing protein</fullName>
    </recommendedName>
</protein>
<dbReference type="AlphaFoldDB" id="A0A669F6S7"/>
<dbReference type="GO" id="GO:0015074">
    <property type="term" value="P:DNA integration"/>
    <property type="evidence" value="ECO:0007669"/>
    <property type="project" value="InterPro"/>
</dbReference>
<organism evidence="3 4">
    <name type="scientific">Oreochromis niloticus</name>
    <name type="common">Nile tilapia</name>
    <name type="synonym">Tilapia nilotica</name>
    <dbReference type="NCBI Taxonomy" id="8128"/>
    <lineage>
        <taxon>Eukaryota</taxon>
        <taxon>Metazoa</taxon>
        <taxon>Chordata</taxon>
        <taxon>Craniata</taxon>
        <taxon>Vertebrata</taxon>
        <taxon>Euteleostomi</taxon>
        <taxon>Actinopterygii</taxon>
        <taxon>Neopterygii</taxon>
        <taxon>Teleostei</taxon>
        <taxon>Neoteleostei</taxon>
        <taxon>Acanthomorphata</taxon>
        <taxon>Ovalentaria</taxon>
        <taxon>Cichlomorphae</taxon>
        <taxon>Cichliformes</taxon>
        <taxon>Cichlidae</taxon>
        <taxon>African cichlids</taxon>
        <taxon>Pseudocrenilabrinae</taxon>
        <taxon>Oreochromini</taxon>
        <taxon>Oreochromis</taxon>
    </lineage>
</organism>
<dbReference type="InterPro" id="IPR036397">
    <property type="entry name" value="RNaseH_sf"/>
</dbReference>
<reference evidence="3" key="2">
    <citation type="submission" date="2025-08" db="UniProtKB">
        <authorList>
            <consortium name="Ensembl"/>
        </authorList>
    </citation>
    <scope>IDENTIFICATION</scope>
</reference>
<dbReference type="Ensembl" id="ENSONIT00000088447.1">
    <property type="protein sequence ID" value="ENSONIP00000081275.1"/>
    <property type="gene ID" value="ENSONIG00000033942.1"/>
</dbReference>
<dbReference type="GeneTree" id="ENSGT00940000175601"/>
<dbReference type="SUPFAM" id="SSF53098">
    <property type="entry name" value="Ribonuclease H-like"/>
    <property type="match status" value="1"/>
</dbReference>
<dbReference type="InterPro" id="IPR052160">
    <property type="entry name" value="Gypsy_RT_Integrase-like"/>
</dbReference>
<evidence type="ECO:0000313" key="4">
    <source>
        <dbReference type="Proteomes" id="UP000005207"/>
    </source>
</evidence>
<dbReference type="GO" id="GO:0003676">
    <property type="term" value="F:nucleic acid binding"/>
    <property type="evidence" value="ECO:0007669"/>
    <property type="project" value="InterPro"/>
</dbReference>
<evidence type="ECO:0000313" key="3">
    <source>
        <dbReference type="Ensembl" id="ENSONIP00000081275.1"/>
    </source>
</evidence>
<feature type="domain" description="Integrase catalytic" evidence="2">
    <location>
        <begin position="133"/>
        <end position="211"/>
    </location>
</feature>
<evidence type="ECO:0000259" key="2">
    <source>
        <dbReference type="PROSITE" id="PS50994"/>
    </source>
</evidence>
<evidence type="ECO:0000256" key="1">
    <source>
        <dbReference type="SAM" id="MobiDB-lite"/>
    </source>
</evidence>
<reference evidence="4" key="1">
    <citation type="submission" date="2012-01" db="EMBL/GenBank/DDBJ databases">
        <title>The Genome Sequence of Oreochromis niloticus (Nile Tilapia).</title>
        <authorList>
            <consortium name="Broad Institute Genome Assembly Team"/>
            <consortium name="Broad Institute Sequencing Platform"/>
            <person name="Di Palma F."/>
            <person name="Johnson J."/>
            <person name="Lander E.S."/>
            <person name="Lindblad-Toh K."/>
        </authorList>
    </citation>
    <scope>NUCLEOTIDE SEQUENCE [LARGE SCALE GENOMIC DNA]</scope>
</reference>
<name>A0A669F6S7_ORENI</name>
<accession>A0A669F6S7</accession>
<proteinExistence type="predicted"/>
<reference evidence="3" key="3">
    <citation type="submission" date="2025-09" db="UniProtKB">
        <authorList>
            <consortium name="Ensembl"/>
        </authorList>
    </citation>
    <scope>IDENTIFICATION</scope>
</reference>
<dbReference type="InterPro" id="IPR012337">
    <property type="entry name" value="RNaseH-like_sf"/>
</dbReference>
<keyword evidence="4" id="KW-1185">Reference proteome</keyword>
<dbReference type="PANTHER" id="PTHR47266">
    <property type="entry name" value="ENDONUCLEASE-RELATED"/>
    <property type="match status" value="1"/>
</dbReference>
<dbReference type="Gene3D" id="3.30.420.10">
    <property type="entry name" value="Ribonuclease H-like superfamily/Ribonuclease H"/>
    <property type="match status" value="1"/>
</dbReference>
<dbReference type="PROSITE" id="PS50994">
    <property type="entry name" value="INTEGRASE"/>
    <property type="match status" value="1"/>
</dbReference>